<evidence type="ECO:0000256" key="1">
    <source>
        <dbReference type="SAM" id="MobiDB-lite"/>
    </source>
</evidence>
<feature type="compositionally biased region" description="Basic residues" evidence="1">
    <location>
        <begin position="90"/>
        <end position="99"/>
    </location>
</feature>
<feature type="compositionally biased region" description="Acidic residues" evidence="1">
    <location>
        <begin position="103"/>
        <end position="116"/>
    </location>
</feature>
<protein>
    <submittedName>
        <fullName evidence="2">Uncharacterized protein</fullName>
    </submittedName>
</protein>
<organism evidence="2">
    <name type="scientific">Timema bartmani</name>
    <dbReference type="NCBI Taxonomy" id="61472"/>
    <lineage>
        <taxon>Eukaryota</taxon>
        <taxon>Metazoa</taxon>
        <taxon>Ecdysozoa</taxon>
        <taxon>Arthropoda</taxon>
        <taxon>Hexapoda</taxon>
        <taxon>Insecta</taxon>
        <taxon>Pterygota</taxon>
        <taxon>Neoptera</taxon>
        <taxon>Polyneoptera</taxon>
        <taxon>Phasmatodea</taxon>
        <taxon>Timematodea</taxon>
        <taxon>Timematoidea</taxon>
        <taxon>Timematidae</taxon>
        <taxon>Timema</taxon>
    </lineage>
</organism>
<feature type="region of interest" description="Disordered" evidence="1">
    <location>
        <begin position="73"/>
        <end position="129"/>
    </location>
</feature>
<proteinExistence type="predicted"/>
<dbReference type="EMBL" id="OD564338">
    <property type="protein sequence ID" value="CAD7437890.1"/>
    <property type="molecule type" value="Genomic_DNA"/>
</dbReference>
<gene>
    <name evidence="2" type="ORF">TBIB3V08_LOCUS492</name>
</gene>
<evidence type="ECO:0000313" key="2">
    <source>
        <dbReference type="EMBL" id="CAD7437890.1"/>
    </source>
</evidence>
<dbReference type="AlphaFoldDB" id="A0A7R9EMV7"/>
<accession>A0A7R9EMV7</accession>
<name>A0A7R9EMV7_9NEOP</name>
<sequence>MIRGEVPVGHVTSTTPPLLEHATLTTDISSCGTDHDSMSFRISLLIPFLAFVLSPQQDGSLWKMVGRSRSNDGHHANTVYVGVHLPGEKRRSHRRHKRKDGAEDGADSDPDDDSEDESRPNFVTARSHSNSVARPVGKLSINRVCGLYTDSVAERSNSNSVARPVGKVTFTPMYLLYRLTEVPRCVLKVSRVKGLLGFDEFTSASLSA</sequence>
<reference evidence="2" key="1">
    <citation type="submission" date="2020-11" db="EMBL/GenBank/DDBJ databases">
        <authorList>
            <person name="Tran Van P."/>
        </authorList>
    </citation>
    <scope>NUCLEOTIDE SEQUENCE</scope>
</reference>